<evidence type="ECO:0000256" key="7">
    <source>
        <dbReference type="ARBA" id="ARBA00022839"/>
    </source>
</evidence>
<dbReference type="SMART" id="SM00479">
    <property type="entry name" value="EXOIII"/>
    <property type="match status" value="1"/>
</dbReference>
<dbReference type="SUPFAM" id="SSF53098">
    <property type="entry name" value="Ribonuclease H-like"/>
    <property type="match status" value="1"/>
</dbReference>
<comment type="similarity">
    <text evidence="2">Belongs to the REXO4 family.</text>
</comment>
<evidence type="ECO:0000313" key="11">
    <source>
        <dbReference type="EMBL" id="KAA0172042.1"/>
    </source>
</evidence>
<gene>
    <name evidence="11" type="ORF">FNF28_00359</name>
</gene>
<keyword evidence="4" id="KW-0698">rRNA processing</keyword>
<dbReference type="Pfam" id="PF00929">
    <property type="entry name" value="RNase_T"/>
    <property type="match status" value="1"/>
</dbReference>
<evidence type="ECO:0000256" key="9">
    <source>
        <dbReference type="ARBA" id="ARBA00025599"/>
    </source>
</evidence>
<evidence type="ECO:0000256" key="3">
    <source>
        <dbReference type="ARBA" id="ARBA00016937"/>
    </source>
</evidence>
<reference evidence="11 12" key="1">
    <citation type="submission" date="2019-07" db="EMBL/GenBank/DDBJ databases">
        <title>Genomes of Cafeteria roenbergensis.</title>
        <authorList>
            <person name="Fischer M.G."/>
            <person name="Hackl T."/>
            <person name="Roman M."/>
        </authorList>
    </citation>
    <scope>NUCLEOTIDE SEQUENCE [LARGE SCALE GENOMIC DNA]</scope>
    <source>
        <strain evidence="11 12">RCC970-E3</strain>
    </source>
</reference>
<dbReference type="PANTHER" id="PTHR12801:SF45">
    <property type="entry name" value="RNA EXONUCLEASE 4"/>
    <property type="match status" value="1"/>
</dbReference>
<comment type="caution">
    <text evidence="11">The sequence shown here is derived from an EMBL/GenBank/DDBJ whole genome shotgun (WGS) entry which is preliminary data.</text>
</comment>
<dbReference type="PANTHER" id="PTHR12801">
    <property type="entry name" value="RNA EXONUCLEASE REXO1 / RECO3 FAMILY MEMBER-RELATED"/>
    <property type="match status" value="1"/>
</dbReference>
<evidence type="ECO:0000256" key="4">
    <source>
        <dbReference type="ARBA" id="ARBA00022552"/>
    </source>
</evidence>
<dbReference type="EMBL" id="VLTL01000003">
    <property type="protein sequence ID" value="KAA0172042.1"/>
    <property type="molecule type" value="Genomic_DNA"/>
</dbReference>
<keyword evidence="8" id="KW-0539">Nucleus</keyword>
<dbReference type="InterPro" id="IPR013520">
    <property type="entry name" value="Ribonucl_H"/>
</dbReference>
<dbReference type="GO" id="GO:0005634">
    <property type="term" value="C:nucleus"/>
    <property type="evidence" value="ECO:0007669"/>
    <property type="project" value="UniProtKB-SubCell"/>
</dbReference>
<feature type="domain" description="Exonuclease" evidence="10">
    <location>
        <begin position="1"/>
        <end position="146"/>
    </location>
</feature>
<protein>
    <recommendedName>
        <fullName evidence="3">RNA exonuclease 4</fullName>
    </recommendedName>
</protein>
<sequence length="149" mass="16636">MVGVGASGKTSVLAQVCIVNQRMETIYLSYVKPKERVTDFRTWVSGVEPKHIKNAPSFESVVKAVSDITAGRIVVGHALKNDLHALMLKHPKHLVRDTSKYPPFRRRHGGKSRPRKLRDVSADTLGMLIQTGEHDPVSALVRTRRTCRS</sequence>
<dbReference type="AlphaFoldDB" id="A0A5A8E2P8"/>
<evidence type="ECO:0000256" key="8">
    <source>
        <dbReference type="ARBA" id="ARBA00023242"/>
    </source>
</evidence>
<dbReference type="InterPro" id="IPR012337">
    <property type="entry name" value="RNaseH-like_sf"/>
</dbReference>
<evidence type="ECO:0000256" key="2">
    <source>
        <dbReference type="ARBA" id="ARBA00010489"/>
    </source>
</evidence>
<accession>A0A5A8E2P8</accession>
<dbReference type="GO" id="GO:0008408">
    <property type="term" value="F:3'-5' exonuclease activity"/>
    <property type="evidence" value="ECO:0007669"/>
    <property type="project" value="InterPro"/>
</dbReference>
<name>A0A5A8E2P8_CAFRO</name>
<dbReference type="GO" id="GO:0006364">
    <property type="term" value="P:rRNA processing"/>
    <property type="evidence" value="ECO:0007669"/>
    <property type="project" value="UniProtKB-KW"/>
</dbReference>
<dbReference type="CDD" id="cd06144">
    <property type="entry name" value="REX4_like"/>
    <property type="match status" value="1"/>
</dbReference>
<evidence type="ECO:0000256" key="6">
    <source>
        <dbReference type="ARBA" id="ARBA00022801"/>
    </source>
</evidence>
<evidence type="ECO:0000313" key="12">
    <source>
        <dbReference type="Proteomes" id="UP000324907"/>
    </source>
</evidence>
<keyword evidence="7" id="KW-0269">Exonuclease</keyword>
<dbReference type="GO" id="GO:0003676">
    <property type="term" value="F:nucleic acid binding"/>
    <property type="evidence" value="ECO:0007669"/>
    <property type="project" value="InterPro"/>
</dbReference>
<organism evidence="11 12">
    <name type="scientific">Cafeteria roenbergensis</name>
    <name type="common">Marine flagellate</name>
    <dbReference type="NCBI Taxonomy" id="33653"/>
    <lineage>
        <taxon>Eukaryota</taxon>
        <taxon>Sar</taxon>
        <taxon>Stramenopiles</taxon>
        <taxon>Bigyra</taxon>
        <taxon>Opalozoa</taxon>
        <taxon>Bicosoecida</taxon>
        <taxon>Cafeteriaceae</taxon>
        <taxon>Cafeteria</taxon>
    </lineage>
</organism>
<dbReference type="Gene3D" id="3.30.420.10">
    <property type="entry name" value="Ribonuclease H-like superfamily/Ribonuclease H"/>
    <property type="match status" value="1"/>
</dbReference>
<keyword evidence="5" id="KW-0540">Nuclease</keyword>
<evidence type="ECO:0000256" key="5">
    <source>
        <dbReference type="ARBA" id="ARBA00022722"/>
    </source>
</evidence>
<comment type="function">
    <text evidence="9">Exoribonuclease involved in ribosome biosynthesis. Involved in the processing of ITS1, the internal transcribed spacer localized between the 18S and 5.8S rRNAs.</text>
</comment>
<keyword evidence="6" id="KW-0378">Hydrolase</keyword>
<proteinExistence type="inferred from homology"/>
<dbReference type="InterPro" id="IPR037431">
    <property type="entry name" value="REX4_DEDDh_dom"/>
</dbReference>
<evidence type="ECO:0000259" key="10">
    <source>
        <dbReference type="SMART" id="SM00479"/>
    </source>
</evidence>
<dbReference type="InterPro" id="IPR036397">
    <property type="entry name" value="RNaseH_sf"/>
</dbReference>
<comment type="subcellular location">
    <subcellularLocation>
        <location evidence="1">Nucleus</location>
    </subcellularLocation>
</comment>
<dbReference type="Proteomes" id="UP000324907">
    <property type="component" value="Unassembled WGS sequence"/>
</dbReference>
<dbReference type="InterPro" id="IPR047021">
    <property type="entry name" value="REXO1/3/4-like"/>
</dbReference>
<evidence type="ECO:0000256" key="1">
    <source>
        <dbReference type="ARBA" id="ARBA00004123"/>
    </source>
</evidence>